<dbReference type="Pfam" id="PF13302">
    <property type="entry name" value="Acetyltransf_3"/>
    <property type="match status" value="1"/>
</dbReference>
<dbReference type="EMBL" id="CP034279">
    <property type="protein sequence ID" value="QGV77951.1"/>
    <property type="molecule type" value="Genomic_DNA"/>
</dbReference>
<evidence type="ECO:0000256" key="3">
    <source>
        <dbReference type="ARBA" id="ARBA00038502"/>
    </source>
</evidence>
<dbReference type="RefSeq" id="WP_156691769.1">
    <property type="nucleotide sequence ID" value="NZ_CP034279.1"/>
</dbReference>
<dbReference type="SUPFAM" id="SSF55729">
    <property type="entry name" value="Acyl-CoA N-acyltransferases (Nat)"/>
    <property type="match status" value="1"/>
</dbReference>
<dbReference type="PANTHER" id="PTHR43792">
    <property type="entry name" value="GNAT FAMILY, PUTATIVE (AFU_ORTHOLOGUE AFUA_3G00765)-RELATED-RELATED"/>
    <property type="match status" value="1"/>
</dbReference>
<evidence type="ECO:0000313" key="7">
    <source>
        <dbReference type="Proteomes" id="UP000422572"/>
    </source>
</evidence>
<evidence type="ECO:0000313" key="6">
    <source>
        <dbReference type="EMBL" id="QGV77951.1"/>
    </source>
</evidence>
<comment type="similarity">
    <text evidence="3">Belongs to the acetyltransferase family. RimJ subfamily.</text>
</comment>
<evidence type="ECO:0000256" key="1">
    <source>
        <dbReference type="ARBA" id="ARBA00022679"/>
    </source>
</evidence>
<dbReference type="InterPro" id="IPR000182">
    <property type="entry name" value="GNAT_dom"/>
</dbReference>
<dbReference type="GO" id="GO:0005737">
    <property type="term" value="C:cytoplasm"/>
    <property type="evidence" value="ECO:0007669"/>
    <property type="project" value="TreeGrafter"/>
</dbReference>
<feature type="region of interest" description="Disordered" evidence="4">
    <location>
        <begin position="160"/>
        <end position="188"/>
    </location>
</feature>
<reference evidence="6 7" key="1">
    <citation type="submission" date="2018-12" db="EMBL/GenBank/DDBJ databases">
        <title>Complete genome sequence of Streptomyces ficellus NRRL8067, the producer of ficellomycin, feldamycin and nojirimycin.</title>
        <authorList>
            <person name="Zhang H."/>
            <person name="Yue R."/>
            <person name="Liu Y."/>
            <person name="Li M."/>
            <person name="Mu H."/>
            <person name="Zhang J."/>
        </authorList>
    </citation>
    <scope>NUCLEOTIDE SEQUENCE [LARGE SCALE GENOMIC DNA]</scope>
    <source>
        <strain evidence="6 7">NRRL 8067</strain>
    </source>
</reference>
<organism evidence="6 7">
    <name type="scientific">Streptomyces ficellus</name>
    <dbReference type="NCBI Taxonomy" id="1977088"/>
    <lineage>
        <taxon>Bacteria</taxon>
        <taxon>Bacillati</taxon>
        <taxon>Actinomycetota</taxon>
        <taxon>Actinomycetes</taxon>
        <taxon>Kitasatosporales</taxon>
        <taxon>Streptomycetaceae</taxon>
        <taxon>Streptomyces</taxon>
    </lineage>
</organism>
<evidence type="ECO:0000256" key="2">
    <source>
        <dbReference type="ARBA" id="ARBA00023315"/>
    </source>
</evidence>
<dbReference type="Proteomes" id="UP000422572">
    <property type="component" value="Chromosome"/>
</dbReference>
<keyword evidence="2" id="KW-0012">Acyltransferase</keyword>
<dbReference type="InterPro" id="IPR051531">
    <property type="entry name" value="N-acetyltransferase"/>
</dbReference>
<dbReference type="PROSITE" id="PS51186">
    <property type="entry name" value="GNAT"/>
    <property type="match status" value="1"/>
</dbReference>
<feature type="compositionally biased region" description="Basic and acidic residues" evidence="4">
    <location>
        <begin position="160"/>
        <end position="177"/>
    </location>
</feature>
<keyword evidence="1 6" id="KW-0808">Transferase</keyword>
<sequence>MPLLQRLRPDHAQALLAFERENRDYFAASVPDRGDDYFAHFAARHAGLLAEQAAGTCFFHLVPGSGGEVLGRVNLVDVADGSAELGYRFAERATGRGLATAAVREVCALARAEYGLTSLRAVTTLDNPASRAVLARTGFTPTAEIELDGRPGLAFVRHLPAEDEGRADSTDRPDDVSPRPGSASVRSS</sequence>
<protein>
    <submittedName>
        <fullName evidence="6">N-acetyltransferase</fullName>
    </submittedName>
</protein>
<evidence type="ECO:0000259" key="5">
    <source>
        <dbReference type="PROSITE" id="PS51186"/>
    </source>
</evidence>
<evidence type="ECO:0000256" key="4">
    <source>
        <dbReference type="SAM" id="MobiDB-lite"/>
    </source>
</evidence>
<name>A0A6I6F4Y2_9ACTN</name>
<dbReference type="OrthoDB" id="5125488at2"/>
<gene>
    <name evidence="6" type="ORF">EIZ62_06560</name>
</gene>
<feature type="domain" description="N-acetyltransferase" evidence="5">
    <location>
        <begin position="2"/>
        <end position="162"/>
    </location>
</feature>
<dbReference type="KEGG" id="sfic:EIZ62_06560"/>
<proteinExistence type="inferred from homology"/>
<keyword evidence="7" id="KW-1185">Reference proteome</keyword>
<dbReference type="AlphaFoldDB" id="A0A6I6F4Y2"/>
<dbReference type="GO" id="GO:0008999">
    <property type="term" value="F:protein-N-terminal-alanine acetyltransferase activity"/>
    <property type="evidence" value="ECO:0007669"/>
    <property type="project" value="TreeGrafter"/>
</dbReference>
<dbReference type="PANTHER" id="PTHR43792:SF8">
    <property type="entry name" value="[RIBOSOMAL PROTEIN US5]-ALANINE N-ACETYLTRANSFERASE"/>
    <property type="match status" value="1"/>
</dbReference>
<accession>A0A6I6F4Y2</accession>
<dbReference type="InterPro" id="IPR016181">
    <property type="entry name" value="Acyl_CoA_acyltransferase"/>
</dbReference>
<dbReference type="Gene3D" id="3.40.630.30">
    <property type="match status" value="1"/>
</dbReference>